<name>A1BHI3_CHLPD</name>
<dbReference type="GO" id="GO:0003755">
    <property type="term" value="F:peptidyl-prolyl cis-trans isomerase activity"/>
    <property type="evidence" value="ECO:0007669"/>
    <property type="project" value="UniProtKB-KW"/>
</dbReference>
<keyword evidence="1" id="KW-0697">Rotamase</keyword>
<dbReference type="EMBL" id="CP000492">
    <property type="protein sequence ID" value="ABL65860.1"/>
    <property type="molecule type" value="Genomic_DNA"/>
</dbReference>
<dbReference type="Gene3D" id="3.10.50.40">
    <property type="match status" value="1"/>
</dbReference>
<evidence type="ECO:0000256" key="1">
    <source>
        <dbReference type="PROSITE-ProRule" id="PRU00278"/>
    </source>
</evidence>
<accession>A1BHI3</accession>
<dbReference type="STRING" id="290317.Cpha266_1844"/>
<organism evidence="3 4">
    <name type="scientific">Chlorobium phaeobacteroides (strain DSM 266 / SMG 266 / 2430)</name>
    <dbReference type="NCBI Taxonomy" id="290317"/>
    <lineage>
        <taxon>Bacteria</taxon>
        <taxon>Pseudomonadati</taxon>
        <taxon>Chlorobiota</taxon>
        <taxon>Chlorobiia</taxon>
        <taxon>Chlorobiales</taxon>
        <taxon>Chlorobiaceae</taxon>
        <taxon>Chlorobium/Pelodictyon group</taxon>
        <taxon>Chlorobium</taxon>
    </lineage>
</organism>
<dbReference type="eggNOG" id="COG0760">
    <property type="taxonomic scope" value="Bacteria"/>
</dbReference>
<keyword evidence="4" id="KW-1185">Reference proteome</keyword>
<dbReference type="InterPro" id="IPR000297">
    <property type="entry name" value="PPIase_PpiC"/>
</dbReference>
<dbReference type="InterPro" id="IPR046357">
    <property type="entry name" value="PPIase_dom_sf"/>
</dbReference>
<dbReference type="AlphaFoldDB" id="A1BHI3"/>
<evidence type="ECO:0000313" key="3">
    <source>
        <dbReference type="EMBL" id="ABL65860.1"/>
    </source>
</evidence>
<proteinExistence type="predicted"/>
<dbReference type="PROSITE" id="PS50198">
    <property type="entry name" value="PPIC_PPIASE_2"/>
    <property type="match status" value="1"/>
</dbReference>
<dbReference type="RefSeq" id="WP_011745667.1">
    <property type="nucleotide sequence ID" value="NC_008639.1"/>
</dbReference>
<evidence type="ECO:0000259" key="2">
    <source>
        <dbReference type="PROSITE" id="PS50198"/>
    </source>
</evidence>
<dbReference type="HOGENOM" id="CLU_082394_0_0_10"/>
<evidence type="ECO:0000313" key="4">
    <source>
        <dbReference type="Proteomes" id="UP000008701"/>
    </source>
</evidence>
<dbReference type="Proteomes" id="UP000008701">
    <property type="component" value="Chromosome"/>
</dbReference>
<feature type="domain" description="PpiC" evidence="2">
    <location>
        <begin position="101"/>
        <end position="205"/>
    </location>
</feature>
<dbReference type="Pfam" id="PF00639">
    <property type="entry name" value="Rotamase"/>
    <property type="match status" value="1"/>
</dbReference>
<dbReference type="SUPFAM" id="SSF54534">
    <property type="entry name" value="FKBP-like"/>
    <property type="match status" value="1"/>
</dbReference>
<keyword evidence="1" id="KW-0413">Isomerase</keyword>
<protein>
    <recommendedName>
        <fullName evidence="2">PpiC domain-containing protein</fullName>
    </recommendedName>
</protein>
<dbReference type="KEGG" id="cph:Cpha266_1844"/>
<sequence length="237" mass="26346">MAGVCTIGKRQFGGDELLPLLSGYNLLPQLMQGMVVDRALRTLSCSPAERAAFYGAEIAADAGCIEKKKAQLLLEGTEESDLDFFIDRPVLLERFKKITFEPQLGSTFLKLKAGLDRVVFFMLRNKDHELTRELFFRLESGEDSFESLASRFSEGRESTSGGRVGPVEMKQLNPALARFLSTAKAGVVNPPIVLDGFGVIILLQEKIPAKLDEGLKPTLVNHLFQEWVQAEIKAFFF</sequence>
<gene>
    <name evidence="3" type="ordered locus">Cpha266_1844</name>
</gene>
<dbReference type="OrthoDB" id="594912at2"/>
<reference evidence="3 4" key="1">
    <citation type="submission" date="2006-12" db="EMBL/GenBank/DDBJ databases">
        <title>Complete sequence of Chlorobium phaeobacteroides DSM 266.</title>
        <authorList>
            <consortium name="US DOE Joint Genome Institute"/>
            <person name="Copeland A."/>
            <person name="Lucas S."/>
            <person name="Lapidus A."/>
            <person name="Barry K."/>
            <person name="Detter J.C."/>
            <person name="Glavina del Rio T."/>
            <person name="Hammon N."/>
            <person name="Israni S."/>
            <person name="Pitluck S."/>
            <person name="Goltsman E."/>
            <person name="Schmutz J."/>
            <person name="Larimer F."/>
            <person name="Land M."/>
            <person name="Hauser L."/>
            <person name="Mikhailova N."/>
            <person name="Li T."/>
            <person name="Overmann J."/>
            <person name="Bryant D.A."/>
            <person name="Richardson P."/>
        </authorList>
    </citation>
    <scope>NUCLEOTIDE SEQUENCE [LARGE SCALE GENOMIC DNA]</scope>
    <source>
        <strain evidence="3 4">DSM 266</strain>
    </source>
</reference>